<comment type="function">
    <text evidence="5 7">Catalyzes the condensation of carbamoyl phosphate and aspartate to form carbamoyl aspartate and inorganic phosphate, the committed step in the de novo pyrimidine nucleotide biosynthesis pathway.</text>
</comment>
<accession>B0VIM6</accession>
<dbReference type="GO" id="GO:0016597">
    <property type="term" value="F:amino acid binding"/>
    <property type="evidence" value="ECO:0007669"/>
    <property type="project" value="InterPro"/>
</dbReference>
<evidence type="ECO:0000313" key="10">
    <source>
        <dbReference type="EMBL" id="CAO81167.1"/>
    </source>
</evidence>
<comment type="pathway">
    <text evidence="1 7">Pyrimidine metabolism; UMP biosynthesis via de novo pathway; (S)-dihydroorotate from bicarbonate: step 2/3.</text>
</comment>
<keyword evidence="4 7" id="KW-0665">Pyrimidine biosynthesis</keyword>
<evidence type="ECO:0000256" key="5">
    <source>
        <dbReference type="ARBA" id="ARBA00043884"/>
    </source>
</evidence>
<dbReference type="STRING" id="459349.CLOAM1311"/>
<feature type="binding site" evidence="7">
    <location>
        <position position="180"/>
    </location>
    <ligand>
        <name>L-aspartate</name>
        <dbReference type="ChEBI" id="CHEBI:29991"/>
    </ligand>
</feature>
<dbReference type="KEGG" id="caci:CLOAM1311"/>
<dbReference type="PROSITE" id="PS00097">
    <property type="entry name" value="CARBAMOYLTRANSFERASE"/>
    <property type="match status" value="1"/>
</dbReference>
<keyword evidence="11" id="KW-1185">Reference proteome</keyword>
<dbReference type="eggNOG" id="COG0540">
    <property type="taxonomic scope" value="Bacteria"/>
</dbReference>
<feature type="binding site" evidence="7">
    <location>
        <position position="119"/>
    </location>
    <ligand>
        <name>carbamoyl phosphate</name>
        <dbReference type="ChEBI" id="CHEBI:58228"/>
    </ligand>
</feature>
<dbReference type="FunFam" id="3.40.50.1370:FF:000007">
    <property type="entry name" value="Aspartate carbamoyltransferase"/>
    <property type="match status" value="1"/>
</dbReference>
<dbReference type="PANTHER" id="PTHR45753:SF6">
    <property type="entry name" value="ASPARTATE CARBAMOYLTRANSFERASE"/>
    <property type="match status" value="1"/>
</dbReference>
<feature type="binding site" evidence="7">
    <location>
        <position position="70"/>
    </location>
    <ligand>
        <name>carbamoyl phosphate</name>
        <dbReference type="ChEBI" id="CHEBI:58228"/>
    </ligand>
</feature>
<comment type="similarity">
    <text evidence="2 7">Belongs to the aspartate/ornithine carbamoyltransferase superfamily. ATCase family.</text>
</comment>
<dbReference type="Proteomes" id="UP000002019">
    <property type="component" value="Chromosome"/>
</dbReference>
<dbReference type="InterPro" id="IPR006131">
    <property type="entry name" value="Asp_carbamoyltransf_Asp/Orn-bd"/>
</dbReference>
<dbReference type="SUPFAM" id="SSF53671">
    <property type="entry name" value="Aspartate/ornithine carbamoyltransferase"/>
    <property type="match status" value="1"/>
</dbReference>
<protein>
    <recommendedName>
        <fullName evidence="7">Aspartate carbamoyltransferase</fullName>
        <ecNumber evidence="7">2.1.3.2</ecNumber>
    </recommendedName>
    <alternativeName>
        <fullName evidence="7">Aspartate transcarbamylase</fullName>
        <shortName evidence="7">ATCase</shortName>
    </alternativeName>
</protein>
<dbReference type="InterPro" id="IPR002082">
    <property type="entry name" value="Asp_carbamoyltransf"/>
</dbReference>
<name>B0VIM6_CLOAI</name>
<dbReference type="NCBIfam" id="NF002032">
    <property type="entry name" value="PRK00856.1"/>
    <property type="match status" value="1"/>
</dbReference>
<dbReference type="NCBIfam" id="TIGR00670">
    <property type="entry name" value="asp_carb_tr"/>
    <property type="match status" value="1"/>
</dbReference>
<dbReference type="AlphaFoldDB" id="B0VIM6"/>
<dbReference type="PRINTS" id="PR00101">
    <property type="entry name" value="ATCASE"/>
</dbReference>
<feature type="domain" description="Aspartate/ornithine carbamoyltransferase carbamoyl-P binding" evidence="9">
    <location>
        <begin position="17"/>
        <end position="160"/>
    </location>
</feature>
<evidence type="ECO:0000256" key="6">
    <source>
        <dbReference type="ARBA" id="ARBA00048859"/>
    </source>
</evidence>
<dbReference type="GO" id="GO:0006520">
    <property type="term" value="P:amino acid metabolic process"/>
    <property type="evidence" value="ECO:0007669"/>
    <property type="project" value="InterPro"/>
</dbReference>
<evidence type="ECO:0000313" key="11">
    <source>
        <dbReference type="Proteomes" id="UP000002019"/>
    </source>
</evidence>
<dbReference type="GO" id="GO:0005829">
    <property type="term" value="C:cytosol"/>
    <property type="evidence" value="ECO:0007669"/>
    <property type="project" value="TreeGrafter"/>
</dbReference>
<evidence type="ECO:0000259" key="8">
    <source>
        <dbReference type="Pfam" id="PF00185"/>
    </source>
</evidence>
<dbReference type="InterPro" id="IPR006130">
    <property type="entry name" value="Asp/Orn_carbamoylTrfase"/>
</dbReference>
<feature type="binding site" evidence="7">
    <location>
        <position position="69"/>
    </location>
    <ligand>
        <name>carbamoyl phosphate</name>
        <dbReference type="ChEBI" id="CHEBI:58228"/>
    </ligand>
</feature>
<dbReference type="HOGENOM" id="CLU_043846_2_0_0"/>
<dbReference type="GO" id="GO:0006207">
    <property type="term" value="P:'de novo' pyrimidine nucleobase biosynthetic process"/>
    <property type="evidence" value="ECO:0007669"/>
    <property type="project" value="InterPro"/>
</dbReference>
<dbReference type="Pfam" id="PF02729">
    <property type="entry name" value="OTCace_N"/>
    <property type="match status" value="1"/>
</dbReference>
<feature type="binding site" evidence="7">
    <location>
        <position position="147"/>
    </location>
    <ligand>
        <name>carbamoyl phosphate</name>
        <dbReference type="ChEBI" id="CHEBI:58228"/>
    </ligand>
</feature>
<reference evidence="10 11" key="1">
    <citation type="journal article" date="2008" name="J. Bacteriol.">
        <title>'Candidatus Cloacamonas acidaminovorans': genome sequence reconstruction provides a first glimpse of a new bacterial division.</title>
        <authorList>
            <person name="Pelletier E."/>
            <person name="Kreimeyer A."/>
            <person name="Bocs S."/>
            <person name="Rouy Z."/>
            <person name="Gyapay G."/>
            <person name="Chouari R."/>
            <person name="Riviere D."/>
            <person name="Ganesan A."/>
            <person name="Daegelen P."/>
            <person name="Sghir A."/>
            <person name="Cohen G.N."/>
            <person name="Medigue C."/>
            <person name="Weissenbach J."/>
            <person name="Le Paslier D."/>
        </authorList>
    </citation>
    <scope>NUCLEOTIDE SEQUENCE [LARGE SCALE GENOMIC DNA]</scope>
    <source>
        <strain evidence="11">Evry</strain>
    </source>
</reference>
<dbReference type="Pfam" id="PF00185">
    <property type="entry name" value="OTCace"/>
    <property type="match status" value="1"/>
</dbReference>
<gene>
    <name evidence="7 10" type="primary">pyrB</name>
    <name evidence="10" type="ordered locus">CLOAM1311</name>
</gene>
<feature type="binding site" evidence="7">
    <location>
        <position position="97"/>
    </location>
    <ligand>
        <name>L-aspartate</name>
        <dbReference type="ChEBI" id="CHEBI:29991"/>
    </ligand>
</feature>
<evidence type="ECO:0000259" key="9">
    <source>
        <dbReference type="Pfam" id="PF02729"/>
    </source>
</evidence>
<dbReference type="InterPro" id="IPR036901">
    <property type="entry name" value="Asp/Orn_carbamoylTrfase_sf"/>
</dbReference>
<evidence type="ECO:0000256" key="2">
    <source>
        <dbReference type="ARBA" id="ARBA00008896"/>
    </source>
</evidence>
<evidence type="ECO:0000256" key="4">
    <source>
        <dbReference type="ARBA" id="ARBA00022975"/>
    </source>
</evidence>
<dbReference type="PRINTS" id="PR00100">
    <property type="entry name" value="AOTCASE"/>
</dbReference>
<dbReference type="UniPathway" id="UPA00070">
    <property type="reaction ID" value="UER00116"/>
</dbReference>
<dbReference type="GO" id="GO:0004070">
    <property type="term" value="F:aspartate carbamoyltransferase activity"/>
    <property type="evidence" value="ECO:0007669"/>
    <property type="project" value="UniProtKB-UniRule"/>
</dbReference>
<feature type="binding site" evidence="7">
    <location>
        <position position="150"/>
    </location>
    <ligand>
        <name>carbamoyl phosphate</name>
        <dbReference type="ChEBI" id="CHEBI:58228"/>
    </ligand>
</feature>
<dbReference type="InterPro" id="IPR006132">
    <property type="entry name" value="Asp/Orn_carbamoyltranf_P-bd"/>
</dbReference>
<comment type="subunit">
    <text evidence="7">Heterododecamer (2C3:3R2) of six catalytic PyrB chains organized as two trimers (C3), and six regulatory PyrI chains organized as three dimers (R2).</text>
</comment>
<evidence type="ECO:0000256" key="3">
    <source>
        <dbReference type="ARBA" id="ARBA00022679"/>
    </source>
</evidence>
<dbReference type="EMBL" id="CU466930">
    <property type="protein sequence ID" value="CAO81167.1"/>
    <property type="molecule type" value="Genomic_DNA"/>
</dbReference>
<feature type="binding site" evidence="7">
    <location>
        <position position="277"/>
    </location>
    <ligand>
        <name>carbamoyl phosphate</name>
        <dbReference type="ChEBI" id="CHEBI:58228"/>
    </ligand>
</feature>
<dbReference type="HAMAP" id="MF_00001">
    <property type="entry name" value="Asp_carb_tr"/>
    <property type="match status" value="1"/>
</dbReference>
<dbReference type="EC" id="2.1.3.2" evidence="7"/>
<feature type="binding site" evidence="7">
    <location>
        <position position="235"/>
    </location>
    <ligand>
        <name>L-aspartate</name>
        <dbReference type="ChEBI" id="CHEBI:29991"/>
    </ligand>
</feature>
<feature type="binding site" evidence="7">
    <location>
        <position position="276"/>
    </location>
    <ligand>
        <name>carbamoyl phosphate</name>
        <dbReference type="ChEBI" id="CHEBI:58228"/>
    </ligand>
</feature>
<evidence type="ECO:0000256" key="1">
    <source>
        <dbReference type="ARBA" id="ARBA00004852"/>
    </source>
</evidence>
<dbReference type="PANTHER" id="PTHR45753">
    <property type="entry name" value="ORNITHINE CARBAMOYLTRANSFERASE, MITOCHONDRIAL"/>
    <property type="match status" value="1"/>
</dbReference>
<dbReference type="Gene3D" id="3.40.50.1370">
    <property type="entry name" value="Aspartate/ornithine carbamoyltransferase"/>
    <property type="match status" value="2"/>
</dbReference>
<sequence>MSWKGENMTSTPQFAGRSLFDLDDYSREEIMFILEAAKGMKEINLREYKKIPTLRGKTVCTLFVENSTRTRMSFELAANRLSADVVSFQSSISSLQKGESLQDTVYTLNAMGIDLYCIRHSSPGSPQLVNKYSGKPVINGGDGKHSHPTQALLDIFSIWEKLGDLKGLKITIVGDILNSRVVRSNLIGMGKLGAKVTVCGPKTLMPGNMESVYDCRVEYDLAKALKDADVVMGLRMQLERMTEGLFPSLEEYSKHYVLSKETLKYAKRNALIMHPGPMNRGVEILPEIADSNHSIIVEQVANGVAVRMALMFLILGGKA</sequence>
<organism evidence="10 11">
    <name type="scientific">Cloacimonas acidaminovorans (strain Evry)</name>
    <dbReference type="NCBI Taxonomy" id="459349"/>
    <lineage>
        <taxon>Bacteria</taxon>
        <taxon>Pseudomonadati</taxon>
        <taxon>Candidatus Cloacimonadota</taxon>
        <taxon>Candidatus Cloacimonadia</taxon>
        <taxon>Candidatus Cloacimonadales</taxon>
        <taxon>Candidatus Cloacimonadaceae</taxon>
        <taxon>Candidatus Cloacimonas</taxon>
    </lineage>
</organism>
<dbReference type="GO" id="GO:0044205">
    <property type="term" value="P:'de novo' UMP biosynthetic process"/>
    <property type="evidence" value="ECO:0007669"/>
    <property type="project" value="UniProtKB-UniRule"/>
</dbReference>
<comment type="catalytic activity">
    <reaction evidence="6 7">
        <text>carbamoyl phosphate + L-aspartate = N-carbamoyl-L-aspartate + phosphate + H(+)</text>
        <dbReference type="Rhea" id="RHEA:20013"/>
        <dbReference type="ChEBI" id="CHEBI:15378"/>
        <dbReference type="ChEBI" id="CHEBI:29991"/>
        <dbReference type="ChEBI" id="CHEBI:32814"/>
        <dbReference type="ChEBI" id="CHEBI:43474"/>
        <dbReference type="ChEBI" id="CHEBI:58228"/>
        <dbReference type="EC" id="2.1.3.2"/>
    </reaction>
</comment>
<feature type="domain" description="Aspartate/ornithine carbamoyltransferase Asp/Orn-binding" evidence="8">
    <location>
        <begin position="166"/>
        <end position="313"/>
    </location>
</feature>
<proteinExistence type="inferred from homology"/>
<evidence type="ECO:0000256" key="7">
    <source>
        <dbReference type="HAMAP-Rule" id="MF_00001"/>
    </source>
</evidence>
<keyword evidence="3 7" id="KW-0808">Transferase</keyword>